<gene>
    <name evidence="2" type="ORF">GCM10009727_72610</name>
</gene>
<comment type="caution">
    <text evidence="2">The sequence shown here is derived from an EMBL/GenBank/DDBJ whole genome shotgun (WGS) entry which is preliminary data.</text>
</comment>
<reference evidence="2 3" key="1">
    <citation type="journal article" date="2019" name="Int. J. Syst. Evol. Microbiol.">
        <title>The Global Catalogue of Microorganisms (GCM) 10K type strain sequencing project: providing services to taxonomists for standard genome sequencing and annotation.</title>
        <authorList>
            <consortium name="The Broad Institute Genomics Platform"/>
            <consortium name="The Broad Institute Genome Sequencing Center for Infectious Disease"/>
            <person name="Wu L."/>
            <person name="Ma J."/>
        </authorList>
    </citation>
    <scope>NUCLEOTIDE SEQUENCE [LARGE SCALE GENOMIC DNA]</scope>
    <source>
        <strain evidence="2 3">JCM 13850</strain>
    </source>
</reference>
<evidence type="ECO:0000313" key="3">
    <source>
        <dbReference type="Proteomes" id="UP001501020"/>
    </source>
</evidence>
<dbReference type="Proteomes" id="UP001501020">
    <property type="component" value="Unassembled WGS sequence"/>
</dbReference>
<evidence type="ECO:0000256" key="1">
    <source>
        <dbReference type="SAM" id="MobiDB-lite"/>
    </source>
</evidence>
<organism evidence="2 3">
    <name type="scientific">Actinomadura napierensis</name>
    <dbReference type="NCBI Taxonomy" id="267854"/>
    <lineage>
        <taxon>Bacteria</taxon>
        <taxon>Bacillati</taxon>
        <taxon>Actinomycetota</taxon>
        <taxon>Actinomycetes</taxon>
        <taxon>Streptosporangiales</taxon>
        <taxon>Thermomonosporaceae</taxon>
        <taxon>Actinomadura</taxon>
    </lineage>
</organism>
<keyword evidence="3" id="KW-1185">Reference proteome</keyword>
<sequence length="91" mass="10059">MVRFSRIPNRDRSHARVDGKPPPLLLPAGVDAADETGEGAFLYIAGGGQIFGEFQACGRRFWSFSLGEFCGDRRDRVHQLCGGRGLKVDRH</sequence>
<name>A0ABN3ACA7_9ACTN</name>
<feature type="region of interest" description="Disordered" evidence="1">
    <location>
        <begin position="1"/>
        <end position="21"/>
    </location>
</feature>
<dbReference type="EMBL" id="BAAAMR010000088">
    <property type="protein sequence ID" value="GAA2160022.1"/>
    <property type="molecule type" value="Genomic_DNA"/>
</dbReference>
<protein>
    <submittedName>
        <fullName evidence="2">Uncharacterized protein</fullName>
    </submittedName>
</protein>
<proteinExistence type="predicted"/>
<accession>A0ABN3ACA7</accession>
<feature type="compositionally biased region" description="Basic and acidic residues" evidence="1">
    <location>
        <begin position="8"/>
        <end position="19"/>
    </location>
</feature>
<evidence type="ECO:0000313" key="2">
    <source>
        <dbReference type="EMBL" id="GAA2160022.1"/>
    </source>
</evidence>